<name>A0ABV7J7V7_9GAMM</name>
<accession>A0ABV7J7V7</accession>
<evidence type="ECO:0000313" key="1">
    <source>
        <dbReference type="EMBL" id="MFC3192733.1"/>
    </source>
</evidence>
<proteinExistence type="predicted"/>
<dbReference type="EMBL" id="JBHRTS010000001">
    <property type="protein sequence ID" value="MFC3192733.1"/>
    <property type="molecule type" value="Genomic_DNA"/>
</dbReference>
<sequence>MSKTLPTWHCEALDQGLDYVVLVFNHTAGLVFAPAHLKQPFRVGGGYDGNWPVDAQGALEHIRDDLPKSHRESCSWFIPFVQKVHDQQDFSLHDMGLDKRAVRLIRGPWPW</sequence>
<protein>
    <submittedName>
        <fullName evidence="1">Uncharacterized protein</fullName>
    </submittedName>
</protein>
<gene>
    <name evidence="1" type="ORF">ACFODZ_00635</name>
</gene>
<evidence type="ECO:0000313" key="2">
    <source>
        <dbReference type="Proteomes" id="UP001595533"/>
    </source>
</evidence>
<keyword evidence="2" id="KW-1185">Reference proteome</keyword>
<organism evidence="1 2">
    <name type="scientific">Marinicella sediminis</name>
    <dbReference type="NCBI Taxonomy" id="1792834"/>
    <lineage>
        <taxon>Bacteria</taxon>
        <taxon>Pseudomonadati</taxon>
        <taxon>Pseudomonadota</taxon>
        <taxon>Gammaproteobacteria</taxon>
        <taxon>Lysobacterales</taxon>
        <taxon>Marinicellaceae</taxon>
        <taxon>Marinicella</taxon>
    </lineage>
</organism>
<comment type="caution">
    <text evidence="1">The sequence shown here is derived from an EMBL/GenBank/DDBJ whole genome shotgun (WGS) entry which is preliminary data.</text>
</comment>
<reference evidence="2" key="1">
    <citation type="journal article" date="2019" name="Int. J. Syst. Evol. Microbiol.">
        <title>The Global Catalogue of Microorganisms (GCM) 10K type strain sequencing project: providing services to taxonomists for standard genome sequencing and annotation.</title>
        <authorList>
            <consortium name="The Broad Institute Genomics Platform"/>
            <consortium name="The Broad Institute Genome Sequencing Center for Infectious Disease"/>
            <person name="Wu L."/>
            <person name="Ma J."/>
        </authorList>
    </citation>
    <scope>NUCLEOTIDE SEQUENCE [LARGE SCALE GENOMIC DNA]</scope>
    <source>
        <strain evidence="2">KCTC 42953</strain>
    </source>
</reference>
<dbReference type="Proteomes" id="UP001595533">
    <property type="component" value="Unassembled WGS sequence"/>
</dbReference>
<dbReference type="RefSeq" id="WP_077409419.1">
    <property type="nucleotide sequence ID" value="NZ_JBHRTS010000001.1"/>
</dbReference>